<keyword evidence="2" id="KW-1133">Transmembrane helix</keyword>
<feature type="chain" id="PRO_5019375375" evidence="3">
    <location>
        <begin position="20"/>
        <end position="381"/>
    </location>
</feature>
<keyword evidence="2" id="KW-0472">Membrane</keyword>
<dbReference type="AlphaFoldDB" id="A0A439DJ41"/>
<gene>
    <name evidence="4" type="ORF">EKO27_g650</name>
</gene>
<keyword evidence="2" id="KW-0812">Transmembrane</keyword>
<feature type="compositionally biased region" description="Basic and acidic residues" evidence="1">
    <location>
        <begin position="369"/>
        <end position="381"/>
    </location>
</feature>
<reference evidence="4 5" key="1">
    <citation type="submission" date="2018-12" db="EMBL/GenBank/DDBJ databases">
        <title>Draft genome sequence of Xylaria grammica IHI A82.</title>
        <authorList>
            <person name="Buettner E."/>
            <person name="Kellner H."/>
        </authorList>
    </citation>
    <scope>NUCLEOTIDE SEQUENCE [LARGE SCALE GENOMIC DNA]</scope>
    <source>
        <strain evidence="4 5">IHI A82</strain>
    </source>
</reference>
<evidence type="ECO:0000256" key="1">
    <source>
        <dbReference type="SAM" id="MobiDB-lite"/>
    </source>
</evidence>
<feature type="compositionally biased region" description="Basic and acidic residues" evidence="1">
    <location>
        <begin position="343"/>
        <end position="362"/>
    </location>
</feature>
<dbReference type="Pfam" id="PF14610">
    <property type="entry name" value="Psg1"/>
    <property type="match status" value="1"/>
</dbReference>
<keyword evidence="3" id="KW-0732">Signal</keyword>
<keyword evidence="5" id="KW-1185">Reference proteome</keyword>
<dbReference type="Proteomes" id="UP000286045">
    <property type="component" value="Unassembled WGS sequence"/>
</dbReference>
<dbReference type="EMBL" id="RYZI01000008">
    <property type="protein sequence ID" value="RWA14406.1"/>
    <property type="molecule type" value="Genomic_DNA"/>
</dbReference>
<feature type="transmembrane region" description="Helical" evidence="2">
    <location>
        <begin position="236"/>
        <end position="258"/>
    </location>
</feature>
<evidence type="ECO:0000313" key="4">
    <source>
        <dbReference type="EMBL" id="RWA14406.1"/>
    </source>
</evidence>
<accession>A0A439DJ41</accession>
<organism evidence="4 5">
    <name type="scientific">Xylaria grammica</name>
    <dbReference type="NCBI Taxonomy" id="363999"/>
    <lineage>
        <taxon>Eukaryota</taxon>
        <taxon>Fungi</taxon>
        <taxon>Dikarya</taxon>
        <taxon>Ascomycota</taxon>
        <taxon>Pezizomycotina</taxon>
        <taxon>Sordariomycetes</taxon>
        <taxon>Xylariomycetidae</taxon>
        <taxon>Xylariales</taxon>
        <taxon>Xylariaceae</taxon>
        <taxon>Xylaria</taxon>
    </lineage>
</organism>
<protein>
    <submittedName>
        <fullName evidence="4">Uncharacterized protein</fullName>
    </submittedName>
</protein>
<proteinExistence type="predicted"/>
<evidence type="ECO:0000313" key="5">
    <source>
        <dbReference type="Proteomes" id="UP000286045"/>
    </source>
</evidence>
<dbReference type="InterPro" id="IPR028000">
    <property type="entry name" value="Pma1"/>
</dbReference>
<feature type="compositionally biased region" description="Basic and acidic residues" evidence="1">
    <location>
        <begin position="314"/>
        <end position="333"/>
    </location>
</feature>
<feature type="region of interest" description="Disordered" evidence="1">
    <location>
        <begin position="314"/>
        <end position="381"/>
    </location>
</feature>
<sequence length="381" mass="41249">MHKLTSIAAACLLLASAHAIPNPLRPRATDTALEPWVTVNENGTASTVTPVLSTISGTPTVVSGAPHDVTATVFTYTSYGKVITSTGAISEPTATSKSAGSFAICSNLDGDLAPWCAPDNNSTLYVGTTYYFTWDPKYFTPNETVQILGNYINQTTGEPKTDSPAFSANYTLAGFGYSSIEITDAQLLYQGSQNISVSLIGVVNNERVEKQGPMIKITTRPGPKADSHHKAPVGPALYIALPTVFGFIIACVIGTCLWNRHRRRIQLPGVMGRNYKVGKIGKSGRSRFGLGKRNKAAKANERIQLMEREIQAEGGEVYRDLPDPTDRPRRDSDALGSLVGTPTEDRRMDFGHPGEANGRDRSPATGNTFRDEIRRQDNQRS</sequence>
<feature type="signal peptide" evidence="3">
    <location>
        <begin position="1"/>
        <end position="19"/>
    </location>
</feature>
<evidence type="ECO:0000256" key="3">
    <source>
        <dbReference type="SAM" id="SignalP"/>
    </source>
</evidence>
<comment type="caution">
    <text evidence="4">The sequence shown here is derived from an EMBL/GenBank/DDBJ whole genome shotgun (WGS) entry which is preliminary data.</text>
</comment>
<evidence type="ECO:0000256" key="2">
    <source>
        <dbReference type="SAM" id="Phobius"/>
    </source>
</evidence>
<name>A0A439DJ41_9PEZI</name>